<protein>
    <submittedName>
        <fullName evidence="1">Uncharacterized protein</fullName>
    </submittedName>
</protein>
<accession>A0A5C3QW41</accession>
<name>A0A5C3QW41_9AGAR</name>
<dbReference type="EMBL" id="ML178815">
    <property type="protein sequence ID" value="TFL06236.1"/>
    <property type="molecule type" value="Genomic_DNA"/>
</dbReference>
<dbReference type="AlphaFoldDB" id="A0A5C3QW41"/>
<evidence type="ECO:0000313" key="1">
    <source>
        <dbReference type="EMBL" id="TFL06236.1"/>
    </source>
</evidence>
<keyword evidence="2" id="KW-1185">Reference proteome</keyword>
<reference evidence="1 2" key="1">
    <citation type="journal article" date="2019" name="Nat. Ecol. Evol.">
        <title>Megaphylogeny resolves global patterns of mushroom evolution.</title>
        <authorList>
            <person name="Varga T."/>
            <person name="Krizsan K."/>
            <person name="Foldi C."/>
            <person name="Dima B."/>
            <person name="Sanchez-Garcia M."/>
            <person name="Sanchez-Ramirez S."/>
            <person name="Szollosi G.J."/>
            <person name="Szarkandi J.G."/>
            <person name="Papp V."/>
            <person name="Albert L."/>
            <person name="Andreopoulos W."/>
            <person name="Angelini C."/>
            <person name="Antonin V."/>
            <person name="Barry K.W."/>
            <person name="Bougher N.L."/>
            <person name="Buchanan P."/>
            <person name="Buyck B."/>
            <person name="Bense V."/>
            <person name="Catcheside P."/>
            <person name="Chovatia M."/>
            <person name="Cooper J."/>
            <person name="Damon W."/>
            <person name="Desjardin D."/>
            <person name="Finy P."/>
            <person name="Geml J."/>
            <person name="Haridas S."/>
            <person name="Hughes K."/>
            <person name="Justo A."/>
            <person name="Karasinski D."/>
            <person name="Kautmanova I."/>
            <person name="Kiss B."/>
            <person name="Kocsube S."/>
            <person name="Kotiranta H."/>
            <person name="LaButti K.M."/>
            <person name="Lechner B.E."/>
            <person name="Liimatainen K."/>
            <person name="Lipzen A."/>
            <person name="Lukacs Z."/>
            <person name="Mihaltcheva S."/>
            <person name="Morgado L.N."/>
            <person name="Niskanen T."/>
            <person name="Noordeloos M.E."/>
            <person name="Ohm R.A."/>
            <person name="Ortiz-Santana B."/>
            <person name="Ovrebo C."/>
            <person name="Racz N."/>
            <person name="Riley R."/>
            <person name="Savchenko A."/>
            <person name="Shiryaev A."/>
            <person name="Soop K."/>
            <person name="Spirin V."/>
            <person name="Szebenyi C."/>
            <person name="Tomsovsky M."/>
            <person name="Tulloss R.E."/>
            <person name="Uehling J."/>
            <person name="Grigoriev I.V."/>
            <person name="Vagvolgyi C."/>
            <person name="Papp T."/>
            <person name="Martin F.M."/>
            <person name="Miettinen O."/>
            <person name="Hibbett D.S."/>
            <person name="Nagy L.G."/>
        </authorList>
    </citation>
    <scope>NUCLEOTIDE SEQUENCE [LARGE SCALE GENOMIC DNA]</scope>
    <source>
        <strain evidence="1 2">CBS 309.79</strain>
    </source>
</reference>
<evidence type="ECO:0000313" key="2">
    <source>
        <dbReference type="Proteomes" id="UP000305067"/>
    </source>
</evidence>
<gene>
    <name evidence="1" type="ORF">BDV98DRAFT_559060</name>
</gene>
<organism evidence="1 2">
    <name type="scientific">Pterulicium gracile</name>
    <dbReference type="NCBI Taxonomy" id="1884261"/>
    <lineage>
        <taxon>Eukaryota</taxon>
        <taxon>Fungi</taxon>
        <taxon>Dikarya</taxon>
        <taxon>Basidiomycota</taxon>
        <taxon>Agaricomycotina</taxon>
        <taxon>Agaricomycetes</taxon>
        <taxon>Agaricomycetidae</taxon>
        <taxon>Agaricales</taxon>
        <taxon>Pleurotineae</taxon>
        <taxon>Pterulaceae</taxon>
        <taxon>Pterulicium</taxon>
    </lineage>
</organism>
<dbReference type="Proteomes" id="UP000305067">
    <property type="component" value="Unassembled WGS sequence"/>
</dbReference>
<proteinExistence type="predicted"/>
<sequence length="103" mass="11337">MSAQFLIKKNPSKKSTVRRALATSIKAAICLIIVRGAGVEKSASGGVKMVLNEEREYLRNPPVVPGGEFMYSSASIYHSRTLQAGRTRSPYRRQFILPLPLSS</sequence>